<dbReference type="NCBIfam" id="TIGR02050">
    <property type="entry name" value="gshA_cyan_rel"/>
    <property type="match status" value="1"/>
</dbReference>
<dbReference type="PANTHER" id="PTHR36510">
    <property type="entry name" value="GLUTAMATE--CYSTEINE LIGASE 2-RELATED"/>
    <property type="match status" value="1"/>
</dbReference>
<feature type="region of interest" description="Disordered" evidence="6">
    <location>
        <begin position="1"/>
        <end position="28"/>
    </location>
</feature>
<organism evidence="7 8">
    <name type="scientific">Aeromicrobium endophyticum</name>
    <dbReference type="NCBI Taxonomy" id="2292704"/>
    <lineage>
        <taxon>Bacteria</taxon>
        <taxon>Bacillati</taxon>
        <taxon>Actinomycetota</taxon>
        <taxon>Actinomycetes</taxon>
        <taxon>Propionibacteriales</taxon>
        <taxon>Nocardioidaceae</taxon>
        <taxon>Aeromicrobium</taxon>
    </lineage>
</organism>
<dbReference type="InterPro" id="IPR011793">
    <property type="entry name" value="YbdK"/>
</dbReference>
<protein>
    <recommendedName>
        <fullName evidence="5">Putative glutamate--cysteine ligase 2</fullName>
        <ecNumber evidence="5">6.3.2.2</ecNumber>
    </recommendedName>
    <alternativeName>
        <fullName evidence="5">Gamma-glutamylcysteine synthetase 2</fullName>
        <shortName evidence="5">GCS 2</shortName>
        <shortName evidence="5">Gamma-GCS 2</shortName>
    </alternativeName>
</protein>
<dbReference type="InterPro" id="IPR014746">
    <property type="entry name" value="Gln_synth/guanido_kin_cat_dom"/>
</dbReference>
<dbReference type="InterPro" id="IPR050141">
    <property type="entry name" value="GCL_type2/YbdK_subfam"/>
</dbReference>
<dbReference type="HAMAP" id="MF_01609">
    <property type="entry name" value="Glu_cys_ligase_2"/>
    <property type="match status" value="1"/>
</dbReference>
<dbReference type="Proteomes" id="UP000265581">
    <property type="component" value="Unassembled WGS sequence"/>
</dbReference>
<evidence type="ECO:0000256" key="6">
    <source>
        <dbReference type="SAM" id="MobiDB-lite"/>
    </source>
</evidence>
<keyword evidence="3 5" id="KW-0067">ATP-binding</keyword>
<dbReference type="InterPro" id="IPR006336">
    <property type="entry name" value="GCS2"/>
</dbReference>
<dbReference type="GO" id="GO:0005524">
    <property type="term" value="F:ATP binding"/>
    <property type="evidence" value="ECO:0007669"/>
    <property type="project" value="UniProtKB-KW"/>
</dbReference>
<evidence type="ECO:0000256" key="2">
    <source>
        <dbReference type="ARBA" id="ARBA00022741"/>
    </source>
</evidence>
<dbReference type="EMBL" id="QUBR01000001">
    <property type="protein sequence ID" value="REK73957.1"/>
    <property type="molecule type" value="Genomic_DNA"/>
</dbReference>
<dbReference type="SUPFAM" id="SSF55931">
    <property type="entry name" value="Glutamine synthetase/guanido kinase"/>
    <property type="match status" value="1"/>
</dbReference>
<keyword evidence="2 5" id="KW-0547">Nucleotide-binding</keyword>
<dbReference type="GO" id="GO:0004357">
    <property type="term" value="F:glutamate-cysteine ligase activity"/>
    <property type="evidence" value="ECO:0007669"/>
    <property type="project" value="UniProtKB-EC"/>
</dbReference>
<feature type="compositionally biased region" description="Basic and acidic residues" evidence="6">
    <location>
        <begin position="75"/>
        <end position="87"/>
    </location>
</feature>
<evidence type="ECO:0000313" key="7">
    <source>
        <dbReference type="EMBL" id="REK73957.1"/>
    </source>
</evidence>
<gene>
    <name evidence="7" type="ORF">DX116_02040</name>
</gene>
<dbReference type="GO" id="GO:0042398">
    <property type="term" value="P:modified amino acid biosynthetic process"/>
    <property type="evidence" value="ECO:0007669"/>
    <property type="project" value="InterPro"/>
</dbReference>
<keyword evidence="1 5" id="KW-0436">Ligase</keyword>
<evidence type="ECO:0000256" key="1">
    <source>
        <dbReference type="ARBA" id="ARBA00022598"/>
    </source>
</evidence>
<name>A0A371PDI7_9ACTN</name>
<dbReference type="EC" id="6.3.2.2" evidence="5"/>
<keyword evidence="8" id="KW-1185">Reference proteome</keyword>
<dbReference type="PANTHER" id="PTHR36510:SF1">
    <property type="entry name" value="GLUTAMATE--CYSTEINE LIGASE 2-RELATED"/>
    <property type="match status" value="1"/>
</dbReference>
<comment type="similarity">
    <text evidence="5">Belongs to the glutamate--cysteine ligase type 2 family. YbdK subfamily.</text>
</comment>
<comment type="function">
    <text evidence="5">ATP-dependent carboxylate-amine ligase which exhibits weak glutamate--cysteine ligase activity.</text>
</comment>
<sequence length="504" mass="53709">MPAPTTRSSSRALGSSTSSAMGPGRSRHSDVVELELGFIDVVTGLGTDDRLHAGAQRTDGPDHEERVDPGVGEHLGLDQHDADDGDHHRRHRDHQADRPPPVEHVALLSTGSGSHGVHLPRRRSVNHLDPRVAGPAVAHQHGAVDVRQIGVEEELFLVDPASRRLVAASDRAADPDSPGEVEQELFLQQVEIQTGPHRDLAALDADLRAARQQAALAADATGTRLAATAAPVMSDAGGETTPKQRYDTMTTRFGQVGRTALVCGMHVHVDVRDDDEAVAVVDGLRPWLPLVLALSANSPFNLGADTGYASWRAQVWDAWPSAGPVEPFGSPDAYRRAVEALIASGAALDEGMIYLDARLARRFPTVEVRVADVCTDREDAVVVAAVVRALVDLCARQRGGEPDAEPWRVELLRAARWRASRDGLAGSLIDPVSRRTVAAAEAIGTLLDAIEPALEANGDTAVVRDGVARLLRQGDGAQRQRAAAGADTDLSAVVDDVVRRTRPS</sequence>
<feature type="region of interest" description="Disordered" evidence="6">
    <location>
        <begin position="50"/>
        <end position="101"/>
    </location>
</feature>
<feature type="compositionally biased region" description="Low complexity" evidence="6">
    <location>
        <begin position="1"/>
        <end position="20"/>
    </location>
</feature>
<evidence type="ECO:0000313" key="8">
    <source>
        <dbReference type="Proteomes" id="UP000265581"/>
    </source>
</evidence>
<feature type="compositionally biased region" description="Basic and acidic residues" evidence="6">
    <location>
        <begin position="59"/>
        <end position="68"/>
    </location>
</feature>
<evidence type="ECO:0000256" key="4">
    <source>
        <dbReference type="ARBA" id="ARBA00048819"/>
    </source>
</evidence>
<dbReference type="Gene3D" id="3.30.590.20">
    <property type="match status" value="1"/>
</dbReference>
<dbReference type="AlphaFoldDB" id="A0A371PDI7"/>
<comment type="caution">
    <text evidence="7">The sequence shown here is derived from an EMBL/GenBank/DDBJ whole genome shotgun (WGS) entry which is preliminary data.</text>
</comment>
<dbReference type="NCBIfam" id="NF010041">
    <property type="entry name" value="PRK13517.1-1"/>
    <property type="match status" value="1"/>
</dbReference>
<dbReference type="Pfam" id="PF04107">
    <property type="entry name" value="GCS2"/>
    <property type="match status" value="1"/>
</dbReference>
<reference evidence="7 8" key="1">
    <citation type="submission" date="2018-08" db="EMBL/GenBank/DDBJ databases">
        <title>Aeromicrobium sp. M2KJ-4, whole genome shotgun sequence.</title>
        <authorList>
            <person name="Tuo L."/>
        </authorList>
    </citation>
    <scope>NUCLEOTIDE SEQUENCE [LARGE SCALE GENOMIC DNA]</scope>
    <source>
        <strain evidence="7 8">M2KJ-4</strain>
    </source>
</reference>
<evidence type="ECO:0000256" key="5">
    <source>
        <dbReference type="HAMAP-Rule" id="MF_01609"/>
    </source>
</evidence>
<accession>A0A371PDI7</accession>
<evidence type="ECO:0000256" key="3">
    <source>
        <dbReference type="ARBA" id="ARBA00022840"/>
    </source>
</evidence>
<proteinExistence type="inferred from homology"/>
<comment type="catalytic activity">
    <reaction evidence="4 5">
        <text>L-cysteine + L-glutamate + ATP = gamma-L-glutamyl-L-cysteine + ADP + phosphate + H(+)</text>
        <dbReference type="Rhea" id="RHEA:13285"/>
        <dbReference type="ChEBI" id="CHEBI:15378"/>
        <dbReference type="ChEBI" id="CHEBI:29985"/>
        <dbReference type="ChEBI" id="CHEBI:30616"/>
        <dbReference type="ChEBI" id="CHEBI:35235"/>
        <dbReference type="ChEBI" id="CHEBI:43474"/>
        <dbReference type="ChEBI" id="CHEBI:58173"/>
        <dbReference type="ChEBI" id="CHEBI:456216"/>
        <dbReference type="EC" id="6.3.2.2"/>
    </reaction>
</comment>